<feature type="compositionally biased region" description="Basic and acidic residues" evidence="1">
    <location>
        <begin position="8"/>
        <end position="20"/>
    </location>
</feature>
<sequence>MGNMGVDGKVEVIRAERGTERPPPQELCTLKQLHDDSSLRSLALPGRAERNSYGTGSTAIVSPCQMTKIYNLTAQISRLWIDVSAASAPPPRIQVSWTKEKFKTGISDT</sequence>
<protein>
    <submittedName>
        <fullName evidence="2">Uncharacterized protein</fullName>
    </submittedName>
</protein>
<evidence type="ECO:0000313" key="2">
    <source>
        <dbReference type="EMBL" id="KAF3900136.1"/>
    </source>
</evidence>
<evidence type="ECO:0000313" key="3">
    <source>
        <dbReference type="Proteomes" id="UP000749309"/>
    </source>
</evidence>
<dbReference type="EMBL" id="JAAQVJ010000017">
    <property type="protein sequence ID" value="KAF3900136.1"/>
    <property type="molecule type" value="Genomic_DNA"/>
</dbReference>
<accession>A0A9P4YMP4</accession>
<feature type="region of interest" description="Disordered" evidence="1">
    <location>
        <begin position="1"/>
        <end position="32"/>
    </location>
</feature>
<comment type="caution">
    <text evidence="2">The sequence shown here is derived from an EMBL/GenBank/DDBJ whole genome shotgun (WGS) entry which is preliminary data.</text>
</comment>
<dbReference type="Proteomes" id="UP000749309">
    <property type="component" value="Unassembled WGS sequence"/>
</dbReference>
<evidence type="ECO:0000256" key="1">
    <source>
        <dbReference type="SAM" id="MobiDB-lite"/>
    </source>
</evidence>
<organism evidence="2 3">
    <name type="scientific">Trichophyton interdigitale</name>
    <dbReference type="NCBI Taxonomy" id="101480"/>
    <lineage>
        <taxon>Eukaryota</taxon>
        <taxon>Fungi</taxon>
        <taxon>Dikarya</taxon>
        <taxon>Ascomycota</taxon>
        <taxon>Pezizomycotina</taxon>
        <taxon>Eurotiomycetes</taxon>
        <taxon>Eurotiomycetidae</taxon>
        <taxon>Onygenales</taxon>
        <taxon>Arthrodermataceae</taxon>
        <taxon>Trichophyton</taxon>
    </lineage>
</organism>
<name>A0A9P4YMP4_9EURO</name>
<proteinExistence type="predicted"/>
<dbReference type="AlphaFoldDB" id="A0A9P4YMP4"/>
<reference evidence="2" key="1">
    <citation type="submission" date="2020-03" db="EMBL/GenBank/DDBJ databases">
        <title>Whole Genome Sequence of Trichophyton interdigitale from India.</title>
        <authorList>
            <person name="Kumar P."/>
        </authorList>
    </citation>
    <scope>NUCLEOTIDE SEQUENCE</scope>
    <source>
        <strain evidence="2">UCMS-IGIB-CI14</strain>
    </source>
</reference>
<gene>
    <name evidence="2" type="ORF">GY632_0966</name>
</gene>